<dbReference type="InterPro" id="IPR029767">
    <property type="entry name" value="WecB-like"/>
</dbReference>
<dbReference type="OrthoDB" id="9803238at2"/>
<dbReference type="EMBL" id="CP013650">
    <property type="protein sequence ID" value="ALS99054.1"/>
    <property type="molecule type" value="Genomic_DNA"/>
</dbReference>
<evidence type="ECO:0000313" key="4">
    <source>
        <dbReference type="Proteomes" id="UP000068447"/>
    </source>
</evidence>
<dbReference type="GO" id="GO:0016853">
    <property type="term" value="F:isomerase activity"/>
    <property type="evidence" value="ECO:0007669"/>
    <property type="project" value="UniProtKB-KW"/>
</dbReference>
<dbReference type="Gene3D" id="3.40.50.2000">
    <property type="entry name" value="Glycogen Phosphorylase B"/>
    <property type="match status" value="2"/>
</dbReference>
<reference evidence="3 4" key="1">
    <citation type="submission" date="2015-12" db="EMBL/GenBank/DDBJ databases">
        <title>Complete genome of Lacimicrobium alkaliphilum KCTC 32984.</title>
        <authorList>
            <person name="Kim S.-G."/>
            <person name="Lee Y.-J."/>
        </authorList>
    </citation>
    <scope>NUCLEOTIDE SEQUENCE [LARGE SCALE GENOMIC DNA]</scope>
    <source>
        <strain evidence="3 4">YelD216</strain>
    </source>
</reference>
<dbReference type="PANTHER" id="PTHR43174">
    <property type="entry name" value="UDP-N-ACETYLGLUCOSAMINE 2-EPIMERASE"/>
    <property type="match status" value="1"/>
</dbReference>
<protein>
    <submittedName>
        <fullName evidence="3">UDP-N-acetyl glucosamine 2-epimerase</fullName>
    </submittedName>
</protein>
<dbReference type="AlphaFoldDB" id="A0A0U3ADB3"/>
<evidence type="ECO:0000259" key="2">
    <source>
        <dbReference type="Pfam" id="PF02350"/>
    </source>
</evidence>
<dbReference type="PANTHER" id="PTHR43174:SF1">
    <property type="entry name" value="UDP-N-ACETYLGLUCOSAMINE 2-EPIMERASE"/>
    <property type="match status" value="1"/>
</dbReference>
<dbReference type="Proteomes" id="UP000068447">
    <property type="component" value="Chromosome"/>
</dbReference>
<organism evidence="3 4">
    <name type="scientific">Lacimicrobium alkaliphilum</name>
    <dbReference type="NCBI Taxonomy" id="1526571"/>
    <lineage>
        <taxon>Bacteria</taxon>
        <taxon>Pseudomonadati</taxon>
        <taxon>Pseudomonadota</taxon>
        <taxon>Gammaproteobacteria</taxon>
        <taxon>Alteromonadales</taxon>
        <taxon>Alteromonadaceae</taxon>
        <taxon>Lacimicrobium</taxon>
    </lineage>
</organism>
<sequence>MKILTVIGARPQFVKASVVSRAILELTQDQPGQVTETILHTGQHFDSNMSQLFFDQLGIPTPKINLNIHSSSHGQMTGQMLIEIEKHLLQEKPDWVLVYGDTNSTLAGALAAAKLHIPIAHVEAGLRSFNKSMPEEINRVMTDHVASSLLCPTEAAMKNLEREALSNKSLLVGDVMYDAFLYAKKKSEQHSSVEIEGLDAGFILATLHRAENTDSLERLKDILMGLNQINLKKRVLLPLHPRTKKQISHFGLEDLLKDILVSPPLGYIEMVQLLSLCECVITDSGGLQKEAYFAKKPCLTVRDETEWIETVDAGWNHLVSASSHQIISQYDALDTPNEWKPLYGHGDAGATIVRHLLDGQK</sequence>
<dbReference type="CDD" id="cd03786">
    <property type="entry name" value="GTB_UDP-GlcNAc_2-Epimerase"/>
    <property type="match status" value="1"/>
</dbReference>
<comment type="similarity">
    <text evidence="1">Belongs to the UDP-N-acetylglucosamine 2-epimerase family.</text>
</comment>
<dbReference type="SUPFAM" id="SSF53756">
    <property type="entry name" value="UDP-Glycosyltransferase/glycogen phosphorylase"/>
    <property type="match status" value="1"/>
</dbReference>
<dbReference type="Pfam" id="PF02350">
    <property type="entry name" value="Epimerase_2"/>
    <property type="match status" value="1"/>
</dbReference>
<evidence type="ECO:0000256" key="1">
    <source>
        <dbReference type="RuleBase" id="RU003513"/>
    </source>
</evidence>
<gene>
    <name evidence="3" type="ORF">AT746_12790</name>
</gene>
<keyword evidence="1" id="KW-0413">Isomerase</keyword>
<dbReference type="NCBIfam" id="TIGR00236">
    <property type="entry name" value="wecB"/>
    <property type="match status" value="1"/>
</dbReference>
<feature type="domain" description="UDP-N-acetylglucosamine 2-epimerase" evidence="2">
    <location>
        <begin position="33"/>
        <end position="356"/>
    </location>
</feature>
<dbReference type="InterPro" id="IPR003331">
    <property type="entry name" value="UDP_GlcNAc_Epimerase_2_dom"/>
</dbReference>
<dbReference type="RefSeq" id="WP_062480893.1">
    <property type="nucleotide sequence ID" value="NZ_CP013650.1"/>
</dbReference>
<dbReference type="STRING" id="1526571.AT746_12790"/>
<dbReference type="KEGG" id="lal:AT746_12790"/>
<keyword evidence="4" id="KW-1185">Reference proteome</keyword>
<accession>A0A0U3ADB3</accession>
<name>A0A0U3ADB3_9ALTE</name>
<evidence type="ECO:0000313" key="3">
    <source>
        <dbReference type="EMBL" id="ALS99054.1"/>
    </source>
</evidence>
<proteinExistence type="inferred from homology"/>